<protein>
    <submittedName>
        <fullName evidence="1">DUF385 domain-containing protein</fullName>
    </submittedName>
</protein>
<dbReference type="Proteomes" id="UP000460272">
    <property type="component" value="Unassembled WGS sequence"/>
</dbReference>
<evidence type="ECO:0000313" key="2">
    <source>
        <dbReference type="Proteomes" id="UP000460272"/>
    </source>
</evidence>
<organism evidence="1 2">
    <name type="scientific">Trebonia kvetii</name>
    <dbReference type="NCBI Taxonomy" id="2480626"/>
    <lineage>
        <taxon>Bacteria</taxon>
        <taxon>Bacillati</taxon>
        <taxon>Actinomycetota</taxon>
        <taxon>Actinomycetes</taxon>
        <taxon>Streptosporangiales</taxon>
        <taxon>Treboniaceae</taxon>
        <taxon>Trebonia</taxon>
    </lineage>
</organism>
<dbReference type="InterPro" id="IPR004378">
    <property type="entry name" value="F420H2_quin_Rdtase"/>
</dbReference>
<dbReference type="Gene3D" id="2.30.110.10">
    <property type="entry name" value="Electron Transport, Fmn-binding Protein, Chain A"/>
    <property type="match status" value="1"/>
</dbReference>
<dbReference type="GO" id="GO:0016491">
    <property type="term" value="F:oxidoreductase activity"/>
    <property type="evidence" value="ECO:0007669"/>
    <property type="project" value="InterPro"/>
</dbReference>
<dbReference type="EMBL" id="RPFW01000001">
    <property type="protein sequence ID" value="TVZ05997.1"/>
    <property type="molecule type" value="Genomic_DNA"/>
</dbReference>
<reference evidence="1 2" key="1">
    <citation type="submission" date="2018-11" db="EMBL/GenBank/DDBJ databases">
        <title>Trebonia kvetii gen.nov., sp.nov., a novel acidophilic actinobacterium, and proposal of the new actinobacterial family Treboniaceae fam. nov.</title>
        <authorList>
            <person name="Rapoport D."/>
            <person name="Sagova-Mareckova M."/>
            <person name="Sedlacek I."/>
            <person name="Provaznik J."/>
            <person name="Kralova S."/>
            <person name="Pavlinic D."/>
            <person name="Benes V."/>
            <person name="Kopecky J."/>
        </authorList>
    </citation>
    <scope>NUCLEOTIDE SEQUENCE [LARGE SCALE GENOMIC DNA]</scope>
    <source>
        <strain evidence="1 2">15Tr583</strain>
    </source>
</reference>
<dbReference type="Pfam" id="PF04075">
    <property type="entry name" value="F420H2_quin_red"/>
    <property type="match status" value="1"/>
</dbReference>
<dbReference type="InterPro" id="IPR012349">
    <property type="entry name" value="Split_barrel_FMN-bd"/>
</dbReference>
<sequence>MAMTAFPDGAAAAGRRQARIMRVVNVPMRAALSLPFPTPLSANLMLISYTGVKSGKAYRQPVSYARDGETLLTPGGGNWTRNLGGHREVRLRLRGRGVPAHADLVSDQAEVERLLGVIAVGNPRAMRYIPIPRRADGRLEPDALAAAIAHGFRIVRWHLHDQHA</sequence>
<accession>A0A6P2C4T7</accession>
<name>A0A6P2C4T7_9ACTN</name>
<evidence type="ECO:0000313" key="1">
    <source>
        <dbReference type="EMBL" id="TVZ05997.1"/>
    </source>
</evidence>
<dbReference type="AlphaFoldDB" id="A0A6P2C4T7"/>
<proteinExistence type="predicted"/>
<keyword evidence="2" id="KW-1185">Reference proteome</keyword>
<gene>
    <name evidence="1" type="ORF">EAS64_00525</name>
</gene>
<comment type="caution">
    <text evidence="1">The sequence shown here is derived from an EMBL/GenBank/DDBJ whole genome shotgun (WGS) entry which is preliminary data.</text>
</comment>
<dbReference type="OrthoDB" id="8225825at2"/>